<name>A0A382AK53_9ZZZZ</name>
<proteinExistence type="predicted"/>
<organism evidence="1">
    <name type="scientific">marine metagenome</name>
    <dbReference type="NCBI Taxonomy" id="408172"/>
    <lineage>
        <taxon>unclassified sequences</taxon>
        <taxon>metagenomes</taxon>
        <taxon>ecological metagenomes</taxon>
    </lineage>
</organism>
<reference evidence="1" key="1">
    <citation type="submission" date="2018-05" db="EMBL/GenBank/DDBJ databases">
        <authorList>
            <person name="Lanie J.A."/>
            <person name="Ng W.-L."/>
            <person name="Kazmierczak K.M."/>
            <person name="Andrzejewski T.M."/>
            <person name="Davidsen T.M."/>
            <person name="Wayne K.J."/>
            <person name="Tettelin H."/>
            <person name="Glass J.I."/>
            <person name="Rusch D."/>
            <person name="Podicherti R."/>
            <person name="Tsui H.-C.T."/>
            <person name="Winkler M.E."/>
        </authorList>
    </citation>
    <scope>NUCLEOTIDE SEQUENCE</scope>
</reference>
<dbReference type="AlphaFoldDB" id="A0A382AK53"/>
<protein>
    <submittedName>
        <fullName evidence="1">Uncharacterized protein</fullName>
    </submittedName>
</protein>
<evidence type="ECO:0000313" key="1">
    <source>
        <dbReference type="EMBL" id="SVB01769.1"/>
    </source>
</evidence>
<dbReference type="EMBL" id="UINC01025700">
    <property type="protein sequence ID" value="SVB01769.1"/>
    <property type="molecule type" value="Genomic_DNA"/>
</dbReference>
<gene>
    <name evidence="1" type="ORF">METZ01_LOCUS154623</name>
</gene>
<dbReference type="Gene3D" id="2.30.30.100">
    <property type="match status" value="1"/>
</dbReference>
<accession>A0A382AK53</accession>
<sequence>MLVEEQYKAGDIISIKLSSGEEMIARLDEDTGDSITVVKPYILVAAQKGVALAPYMFTINPEAKIKLKINNVICIVKSAKDASDMYIKQSTGIAIASATGS</sequence>